<evidence type="ECO:0000256" key="10">
    <source>
        <dbReference type="ARBA" id="ARBA00023277"/>
    </source>
</evidence>
<evidence type="ECO:0000259" key="13">
    <source>
        <dbReference type="Pfam" id="PF02880"/>
    </source>
</evidence>
<dbReference type="AlphaFoldDB" id="A0A166SVC8"/>
<dbReference type="PANTHER" id="PTHR45745:SF1">
    <property type="entry name" value="PHOSPHOGLUCOMUTASE 2B-RELATED"/>
    <property type="match status" value="1"/>
</dbReference>
<organism evidence="14 15">
    <name type="scientific">Athelia psychrophila</name>
    <dbReference type="NCBI Taxonomy" id="1759441"/>
    <lineage>
        <taxon>Eukaryota</taxon>
        <taxon>Fungi</taxon>
        <taxon>Dikarya</taxon>
        <taxon>Basidiomycota</taxon>
        <taxon>Agaricomycotina</taxon>
        <taxon>Agaricomycetes</taxon>
        <taxon>Agaricomycetidae</taxon>
        <taxon>Atheliales</taxon>
        <taxon>Atheliaceae</taxon>
        <taxon>Athelia</taxon>
    </lineage>
</organism>
<evidence type="ECO:0000256" key="3">
    <source>
        <dbReference type="ARBA" id="ARBA00010231"/>
    </source>
</evidence>
<keyword evidence="6" id="KW-0597">Phosphoprotein</keyword>
<keyword evidence="4" id="KW-0963">Cytoplasm</keyword>
<dbReference type="InterPro" id="IPR005845">
    <property type="entry name" value="A-D-PHexomutase_a/b/a-II"/>
</dbReference>
<dbReference type="FunFam" id="3.40.120.10:FF:000035">
    <property type="entry name" value="Pgm3p"/>
    <property type="match status" value="1"/>
</dbReference>
<evidence type="ECO:0000256" key="5">
    <source>
        <dbReference type="ARBA" id="ARBA00022526"/>
    </source>
</evidence>
<gene>
    <name evidence="14" type="ORF">FIBSPDRAFT_726687</name>
</gene>
<protein>
    <recommendedName>
        <fullName evidence="16">Phosphoglucomutase 1</fullName>
    </recommendedName>
</protein>
<dbReference type="Pfam" id="PF02879">
    <property type="entry name" value="PGM_PMM_II"/>
    <property type="match status" value="1"/>
</dbReference>
<keyword evidence="9" id="KW-0413">Isomerase</keyword>
<keyword evidence="8" id="KW-0460">Magnesium</keyword>
<dbReference type="GO" id="GO:0008973">
    <property type="term" value="F:phosphopentomutase activity"/>
    <property type="evidence" value="ECO:0007669"/>
    <property type="project" value="TreeGrafter"/>
</dbReference>
<dbReference type="Pfam" id="PF02880">
    <property type="entry name" value="PGM_PMM_III"/>
    <property type="match status" value="1"/>
</dbReference>
<dbReference type="OrthoDB" id="8300170at2759"/>
<feature type="domain" description="Alpha-D-phosphohexomutase alpha/beta/alpha" evidence="13">
    <location>
        <begin position="334"/>
        <end position="459"/>
    </location>
</feature>
<reference evidence="14 15" key="1">
    <citation type="journal article" date="2016" name="Mol. Biol. Evol.">
        <title>Comparative Genomics of Early-Diverging Mushroom-Forming Fungi Provides Insights into the Origins of Lignocellulose Decay Capabilities.</title>
        <authorList>
            <person name="Nagy L.G."/>
            <person name="Riley R."/>
            <person name="Tritt A."/>
            <person name="Adam C."/>
            <person name="Daum C."/>
            <person name="Floudas D."/>
            <person name="Sun H."/>
            <person name="Yadav J.S."/>
            <person name="Pangilinan J."/>
            <person name="Larsson K.H."/>
            <person name="Matsuura K."/>
            <person name="Barry K."/>
            <person name="Labutti K."/>
            <person name="Kuo R."/>
            <person name="Ohm R.A."/>
            <person name="Bhattacharya S.S."/>
            <person name="Shirouzu T."/>
            <person name="Yoshinaga Y."/>
            <person name="Martin F.M."/>
            <person name="Grigoriev I.V."/>
            <person name="Hibbett D.S."/>
        </authorList>
    </citation>
    <scope>NUCLEOTIDE SEQUENCE [LARGE SCALE GENOMIC DNA]</scope>
    <source>
        <strain evidence="14 15">CBS 109695</strain>
    </source>
</reference>
<dbReference type="GO" id="GO:0006006">
    <property type="term" value="P:glucose metabolic process"/>
    <property type="evidence" value="ECO:0007669"/>
    <property type="project" value="UniProtKB-KW"/>
</dbReference>
<proteinExistence type="inferred from homology"/>
<comment type="cofactor">
    <cofactor evidence="1">
        <name>Mg(2+)</name>
        <dbReference type="ChEBI" id="CHEBI:18420"/>
    </cofactor>
</comment>
<keyword evidence="15" id="KW-1185">Reference proteome</keyword>
<dbReference type="InterPro" id="IPR016055">
    <property type="entry name" value="A-D-PHexomutase_a/b/a-I/II/III"/>
</dbReference>
<dbReference type="PROSITE" id="PS00710">
    <property type="entry name" value="PGM_PMM"/>
    <property type="match status" value="1"/>
</dbReference>
<evidence type="ECO:0000313" key="15">
    <source>
        <dbReference type="Proteomes" id="UP000076532"/>
    </source>
</evidence>
<dbReference type="InterPro" id="IPR005844">
    <property type="entry name" value="A-D-PHexomutase_a/b/a-I"/>
</dbReference>
<keyword evidence="10" id="KW-0119">Carbohydrate metabolism</keyword>
<evidence type="ECO:0000256" key="6">
    <source>
        <dbReference type="ARBA" id="ARBA00022553"/>
    </source>
</evidence>
<evidence type="ECO:0000256" key="9">
    <source>
        <dbReference type="ARBA" id="ARBA00023235"/>
    </source>
</evidence>
<dbReference type="CDD" id="cd05799">
    <property type="entry name" value="PGM2"/>
    <property type="match status" value="1"/>
</dbReference>
<feature type="domain" description="Alpha-D-phosphohexomutase alpha/beta/alpha" evidence="12">
    <location>
        <begin position="211"/>
        <end position="322"/>
    </location>
</feature>
<evidence type="ECO:0000256" key="7">
    <source>
        <dbReference type="ARBA" id="ARBA00022723"/>
    </source>
</evidence>
<evidence type="ECO:0008006" key="16">
    <source>
        <dbReference type="Google" id="ProtNLM"/>
    </source>
</evidence>
<comment type="similarity">
    <text evidence="3">Belongs to the phosphohexose mutase family.</text>
</comment>
<dbReference type="STRING" id="436010.A0A166SVC8"/>
<evidence type="ECO:0000313" key="14">
    <source>
        <dbReference type="EMBL" id="KZP29895.1"/>
    </source>
</evidence>
<evidence type="ECO:0000256" key="2">
    <source>
        <dbReference type="ARBA" id="ARBA00004496"/>
    </source>
</evidence>
<dbReference type="GO" id="GO:0005634">
    <property type="term" value="C:nucleus"/>
    <property type="evidence" value="ECO:0007669"/>
    <property type="project" value="TreeGrafter"/>
</dbReference>
<dbReference type="SUPFAM" id="SSF53738">
    <property type="entry name" value="Phosphoglucomutase, first 3 domains"/>
    <property type="match status" value="3"/>
</dbReference>
<evidence type="ECO:0000259" key="11">
    <source>
        <dbReference type="Pfam" id="PF02878"/>
    </source>
</evidence>
<dbReference type="GO" id="GO:0005737">
    <property type="term" value="C:cytoplasm"/>
    <property type="evidence" value="ECO:0007669"/>
    <property type="project" value="UniProtKB-SubCell"/>
</dbReference>
<dbReference type="Gene3D" id="3.40.120.10">
    <property type="entry name" value="Alpha-D-Glucose-1,6-Bisphosphate, subunit A, domain 3"/>
    <property type="match status" value="3"/>
</dbReference>
<dbReference type="Proteomes" id="UP000076532">
    <property type="component" value="Unassembled WGS sequence"/>
</dbReference>
<dbReference type="InterPro" id="IPR005846">
    <property type="entry name" value="A-D-PHexomutase_a/b/a-III"/>
</dbReference>
<evidence type="ECO:0000256" key="4">
    <source>
        <dbReference type="ARBA" id="ARBA00022490"/>
    </source>
</evidence>
<dbReference type="PANTHER" id="PTHR45745">
    <property type="entry name" value="PHOSPHOMANNOMUTASE 45A"/>
    <property type="match status" value="1"/>
</dbReference>
<feature type="domain" description="Alpha-D-phosphohexomutase alpha/beta/alpha" evidence="11">
    <location>
        <begin position="45"/>
        <end position="181"/>
    </location>
</feature>
<evidence type="ECO:0000259" key="12">
    <source>
        <dbReference type="Pfam" id="PF02879"/>
    </source>
</evidence>
<dbReference type="EMBL" id="KV417496">
    <property type="protein sequence ID" value="KZP29895.1"/>
    <property type="molecule type" value="Genomic_DNA"/>
</dbReference>
<name>A0A166SVC8_9AGAM</name>
<evidence type="ECO:0000256" key="1">
    <source>
        <dbReference type="ARBA" id="ARBA00001946"/>
    </source>
</evidence>
<dbReference type="InterPro" id="IPR016066">
    <property type="entry name" value="A-D-PHexomutase_CS"/>
</dbReference>
<accession>A0A166SVC8</accession>
<comment type="subcellular location">
    <subcellularLocation>
        <location evidence="2">Cytoplasm</location>
    </subcellularLocation>
</comment>
<dbReference type="Pfam" id="PF02878">
    <property type="entry name" value="PGM_PMM_I"/>
    <property type="match status" value="1"/>
</dbReference>
<evidence type="ECO:0000256" key="8">
    <source>
        <dbReference type="ARBA" id="ARBA00022842"/>
    </source>
</evidence>
<dbReference type="GO" id="GO:0006166">
    <property type="term" value="P:purine ribonucleoside salvage"/>
    <property type="evidence" value="ECO:0007669"/>
    <property type="project" value="TreeGrafter"/>
</dbReference>
<dbReference type="GO" id="GO:0000287">
    <property type="term" value="F:magnesium ion binding"/>
    <property type="evidence" value="ECO:0007669"/>
    <property type="project" value="InterPro"/>
</dbReference>
<dbReference type="SUPFAM" id="SSF55957">
    <property type="entry name" value="Phosphoglucomutase, C-terminal domain"/>
    <property type="match status" value="1"/>
</dbReference>
<sequence>MSVSLESLVNDWLRLDKNETSRAEIQALWDAQDTDELEKRMRTRIEFGTAGLRGKMEAGWSRMNDLIIIQASQGLCAYVLANVKNASTRGIVIGHDHRYNSERWSKLIAAVFAFKKVRVYLHRGLVHTPLVPFSVKTLNAACGVMITASHNPKQDNGYKVYWENAIIGPHDAGISQAIKENLEPHTASWDLSATAEATYCIDRTAEMREAYFAALAAQNVSLEGNSATDLVFVNTSMHGVGHPFAVRAFEMAGFAPFVPVAEQQEPDPEFPTVKFPNPEEKGELSLFSRAFQHDLALKTAEEAGATYVLAQDPDADRFSAAQRGTNGKWITFTGDQLGTLFAARALGRYKATGQPLSKLAMVASTVSSKMIEAMAQQEGFKFAECLTGFKYIGNTALDLVHEGYEVPFGYEEAIGFMFGDEIRDKDGVAATVAFAELVAGLHARGKSASEYLQELYTQYGFFETSNSYFICTDPLKIDRIFSRIRNFDAQATTGSPHYPTHIAQLKITRVVDLTTGYDSGNAPSYKPALPLSSGHMIQFRAESEGAEGMKIVLTTRTSGTEPKIKYYLEGSGKDADSVRQLLPKVVAELRDGWMEATTNALGMP</sequence>
<dbReference type="InterPro" id="IPR036900">
    <property type="entry name" value="A-D-PHexomutase_C_sf"/>
</dbReference>
<keyword evidence="5" id="KW-0313">Glucose metabolism</keyword>
<keyword evidence="7" id="KW-0479">Metal-binding</keyword>